<evidence type="ECO:0000256" key="1">
    <source>
        <dbReference type="ARBA" id="ARBA00004922"/>
    </source>
</evidence>
<evidence type="ECO:0000256" key="2">
    <source>
        <dbReference type="ARBA" id="ARBA00005386"/>
    </source>
</evidence>
<proteinExistence type="inferred from homology"/>
<comment type="similarity">
    <text evidence="2">Belongs to the glycosyltransferase 41 family. O-GlcNAc transferase subfamily.</text>
</comment>
<accession>A0A5C8KYD4</accession>
<dbReference type="AlphaFoldDB" id="A0A5C8KYD4"/>
<feature type="domain" description="O-GlcNAc transferase C-terminal" evidence="8">
    <location>
        <begin position="288"/>
        <end position="429"/>
    </location>
</feature>
<dbReference type="EC" id="2.4.1.255" evidence="3"/>
<keyword evidence="4" id="KW-0328">Glycosyltransferase</keyword>
<dbReference type="InterPro" id="IPR019734">
    <property type="entry name" value="TPR_rpt"/>
</dbReference>
<dbReference type="RefSeq" id="WP_147890984.1">
    <property type="nucleotide sequence ID" value="NZ_VRTS01000002.1"/>
</dbReference>
<keyword evidence="7" id="KW-0802">TPR repeat</keyword>
<keyword evidence="5" id="KW-0808">Transferase</keyword>
<dbReference type="Pfam" id="PF13432">
    <property type="entry name" value="TPR_16"/>
    <property type="match status" value="3"/>
</dbReference>
<dbReference type="GO" id="GO:0097363">
    <property type="term" value="F:protein O-acetylglucosaminyltransferase activity"/>
    <property type="evidence" value="ECO:0007669"/>
    <property type="project" value="UniProtKB-EC"/>
</dbReference>
<name>A0A5C8KYD4_9GAMM</name>
<evidence type="ECO:0000256" key="3">
    <source>
        <dbReference type="ARBA" id="ARBA00011970"/>
    </source>
</evidence>
<dbReference type="InterPro" id="IPR029489">
    <property type="entry name" value="OGT/SEC/SPY_C"/>
</dbReference>
<comment type="pathway">
    <text evidence="1">Protein modification; protein glycosylation.</text>
</comment>
<keyword evidence="6" id="KW-0677">Repeat</keyword>
<dbReference type="Gene3D" id="1.25.40.10">
    <property type="entry name" value="Tetratricopeptide repeat domain"/>
    <property type="match status" value="2"/>
</dbReference>
<dbReference type="SUPFAM" id="SSF48452">
    <property type="entry name" value="TPR-like"/>
    <property type="match status" value="1"/>
</dbReference>
<dbReference type="InterPro" id="IPR011990">
    <property type="entry name" value="TPR-like_helical_dom_sf"/>
</dbReference>
<dbReference type="SMART" id="SM00028">
    <property type="entry name" value="TPR"/>
    <property type="match status" value="4"/>
</dbReference>
<dbReference type="Gene3D" id="3.40.50.2000">
    <property type="entry name" value="Glycogen Phosphorylase B"/>
    <property type="match status" value="1"/>
</dbReference>
<organism evidence="9 10">
    <name type="scientific">Alkalisalibacterium limincola</name>
    <dbReference type="NCBI Taxonomy" id="2699169"/>
    <lineage>
        <taxon>Bacteria</taxon>
        <taxon>Pseudomonadati</taxon>
        <taxon>Pseudomonadota</taxon>
        <taxon>Gammaproteobacteria</taxon>
        <taxon>Lysobacterales</taxon>
        <taxon>Lysobacteraceae</taxon>
        <taxon>Alkalisalibacterium</taxon>
    </lineage>
</organism>
<dbReference type="EMBL" id="VRTS01000002">
    <property type="protein sequence ID" value="TXK65064.1"/>
    <property type="molecule type" value="Genomic_DNA"/>
</dbReference>
<dbReference type="Gene3D" id="3.40.50.11380">
    <property type="match status" value="1"/>
</dbReference>
<comment type="caution">
    <text evidence="9">The sequence shown here is derived from an EMBL/GenBank/DDBJ whole genome shotgun (WGS) entry which is preliminary data.</text>
</comment>
<dbReference type="Proteomes" id="UP000321248">
    <property type="component" value="Unassembled WGS sequence"/>
</dbReference>
<evidence type="ECO:0000256" key="7">
    <source>
        <dbReference type="ARBA" id="ARBA00022803"/>
    </source>
</evidence>
<reference evidence="9 10" key="1">
    <citation type="submission" date="2019-08" db="EMBL/GenBank/DDBJ databases">
        <authorList>
            <person name="Karlyshev A.V."/>
        </authorList>
    </citation>
    <scope>NUCLEOTIDE SEQUENCE [LARGE SCALE GENOMIC DNA]</scope>
    <source>
        <strain evidence="9 10">Alg18-2.2</strain>
    </source>
</reference>
<evidence type="ECO:0000256" key="6">
    <source>
        <dbReference type="ARBA" id="ARBA00022737"/>
    </source>
</evidence>
<dbReference type="Pfam" id="PF13844">
    <property type="entry name" value="Glyco_transf_41"/>
    <property type="match status" value="1"/>
</dbReference>
<keyword evidence="10" id="KW-1185">Reference proteome</keyword>
<gene>
    <name evidence="9" type="ORF">FU658_04560</name>
</gene>
<sequence length="514" mass="55791">MDPRERALGLHRDGQLVEADRAYRAALDAHPDDARLRHFHGGLLMQSGRLEEAALQFQKVAAQAPDAVENLAALALCLRDLGRLAEALPVAHRVLALRPDDALALLVAGSTHAALGEGTQAERLLRECVGLAPANTEAWHHLGVVLQEQGRWDEAASAHERVAARRAGAWYNVGLCRERQGDLLLARECYGRFNQAHPDRIAGWTRRAQVQALLCDFPGEAESVARIRARLARPEALAVDDQAEPFVLSFLPLPDADRRRLLEHAVHQVQAKAGRLADGMQPAKTGARQAGTHLRLGYVSPDFGEHAVGSLMRDVFAAHDRGRVHVTAYSLRRHAGATADAIRSGCDVFRDCEAMATPAIAESIAADGIDVLVDLGSYTSGARPELLALRPAPVQLAYLGFLHPHGAPWLDAVVLDPWLLPAGAEAMFGEPVRRLSTLMLPGRSAEPAPIDRARFGLPAERVLLAAFNNSYKFDRALLEAWLEIAGRAPQAVFVLSVPPQAEPLLRRHWAGQGG</sequence>
<evidence type="ECO:0000259" key="8">
    <source>
        <dbReference type="Pfam" id="PF13844"/>
    </source>
</evidence>
<dbReference type="OrthoDB" id="255821at2"/>
<protein>
    <recommendedName>
        <fullName evidence="3">protein O-GlcNAc transferase</fullName>
        <ecNumber evidence="3">2.4.1.255</ecNumber>
    </recommendedName>
</protein>
<evidence type="ECO:0000313" key="9">
    <source>
        <dbReference type="EMBL" id="TXK65064.1"/>
    </source>
</evidence>
<evidence type="ECO:0000256" key="4">
    <source>
        <dbReference type="ARBA" id="ARBA00022676"/>
    </source>
</evidence>
<dbReference type="PANTHER" id="PTHR44998:SF1">
    <property type="entry name" value="UDP-N-ACETYLGLUCOSAMINE--PEPTIDE N-ACETYLGLUCOSAMINYLTRANSFERASE 110 KDA SUBUNIT"/>
    <property type="match status" value="1"/>
</dbReference>
<evidence type="ECO:0000313" key="10">
    <source>
        <dbReference type="Proteomes" id="UP000321248"/>
    </source>
</evidence>
<dbReference type="PANTHER" id="PTHR44998">
    <property type="match status" value="1"/>
</dbReference>
<evidence type="ECO:0000256" key="5">
    <source>
        <dbReference type="ARBA" id="ARBA00022679"/>
    </source>
</evidence>